<reference evidence="1" key="1">
    <citation type="journal article" date="2018" name="Virus Evol.">
        <title>The virome of Drosophila suzukii, an invasive pest of soft fruit.</title>
        <authorList>
            <person name="Medd N.C."/>
            <person name="Fellous S."/>
            <person name="Waldron F.M."/>
            <person name="Xuereb A."/>
            <person name="Nakai M."/>
            <person name="Cross J.V."/>
            <person name="Obbard D.J."/>
        </authorList>
    </citation>
    <scope>NUCLEOTIDE SEQUENCE</scope>
    <source>
        <strain evidence="1">Jap1</strain>
    </source>
</reference>
<evidence type="ECO:0000313" key="1">
    <source>
        <dbReference type="EMBL" id="AWA82268.1"/>
    </source>
</evidence>
<protein>
    <submittedName>
        <fullName evidence="1">Uncharacterized protein</fullName>
    </submittedName>
</protein>
<dbReference type="EMBL" id="MF893256">
    <property type="protein sequence ID" value="AWA82268.1"/>
    <property type="molecule type" value="Genomic_RNA"/>
</dbReference>
<proteinExistence type="predicted"/>
<accession>A0A2S0S4Q5</accession>
<sequence>MHYLCVCLLCILILSTLVCYETKPVSESDQFKAIFHKRYSHSLDASDQNFVLDSLSKTLDTLNNPSGSVLDKTLMVSLENFIFSFSNNFAVYKEIHNIRRAIGGISGNFDQFKVITANLVEVNKNFDKLFLVLDRLSLLDGISDHAHNISLNIHGIRGIL</sequence>
<name>A0A2S0S4Q5_9VIRU</name>
<organism evidence="1">
    <name type="scientific">Saiwaicho virus</name>
    <dbReference type="NCBI Taxonomy" id="2170594"/>
    <lineage>
        <taxon>Viruses</taxon>
        <taxon>Riboviria</taxon>
    </lineage>
</organism>